<keyword evidence="9" id="KW-0449">Lipoprotein</keyword>
<reference evidence="12" key="3">
    <citation type="submission" date="2025-09" db="UniProtKB">
        <authorList>
            <consortium name="Ensembl"/>
        </authorList>
    </citation>
    <scope>IDENTIFICATION</scope>
</reference>
<dbReference type="FunFam" id="1.10.1450.10:FF:000021">
    <property type="entry name" value="Tetraspanin"/>
    <property type="match status" value="1"/>
</dbReference>
<keyword evidence="8" id="KW-0325">Glycoprotein</keyword>
<dbReference type="InterPro" id="IPR008952">
    <property type="entry name" value="Tetraspanin_EC2_sf"/>
</dbReference>
<reference evidence="12 13" key="1">
    <citation type="journal article" date="2010" name="Nature">
        <title>The sequence and de novo assembly of the giant panda genome.</title>
        <authorList>
            <person name="Li R."/>
            <person name="Fan W."/>
            <person name="Tian G."/>
            <person name="Zhu H."/>
            <person name="He L."/>
            <person name="Cai J."/>
            <person name="Huang Q."/>
            <person name="Cai Q."/>
            <person name="Li B."/>
            <person name="Bai Y."/>
            <person name="Zhang Z."/>
            <person name="Zhang Y."/>
            <person name="Wang W."/>
            <person name="Li J."/>
            <person name="Wei F."/>
            <person name="Li H."/>
            <person name="Jian M."/>
            <person name="Li J."/>
            <person name="Zhang Z."/>
            <person name="Nielsen R."/>
            <person name="Li D."/>
            <person name="Gu W."/>
            <person name="Yang Z."/>
            <person name="Xuan Z."/>
            <person name="Ryder O.A."/>
            <person name="Leung F.C."/>
            <person name="Zhou Y."/>
            <person name="Cao J."/>
            <person name="Sun X."/>
            <person name="Fu Y."/>
            <person name="Fang X."/>
            <person name="Guo X."/>
            <person name="Wang B."/>
            <person name="Hou R."/>
            <person name="Shen F."/>
            <person name="Mu B."/>
            <person name="Ni P."/>
            <person name="Lin R."/>
            <person name="Qian W."/>
            <person name="Wang G."/>
            <person name="Yu C."/>
            <person name="Nie W."/>
            <person name="Wang J."/>
            <person name="Wu Z."/>
            <person name="Liang H."/>
            <person name="Min J."/>
            <person name="Wu Q."/>
            <person name="Cheng S."/>
            <person name="Ruan J."/>
            <person name="Wang M."/>
            <person name="Shi Z."/>
            <person name="Wen M."/>
            <person name="Liu B."/>
            <person name="Ren X."/>
            <person name="Zheng H."/>
            <person name="Dong D."/>
            <person name="Cook K."/>
            <person name="Shan G."/>
            <person name="Zhang H."/>
            <person name="Kosiol C."/>
            <person name="Xie X."/>
            <person name="Lu Z."/>
            <person name="Zheng H."/>
            <person name="Li Y."/>
            <person name="Steiner C.C."/>
            <person name="Lam T.T."/>
            <person name="Lin S."/>
            <person name="Zhang Q."/>
            <person name="Li G."/>
            <person name="Tian J."/>
            <person name="Gong T."/>
            <person name="Liu H."/>
            <person name="Zhang D."/>
            <person name="Fang L."/>
            <person name="Ye C."/>
            <person name="Zhang J."/>
            <person name="Hu W."/>
            <person name="Xu A."/>
            <person name="Ren Y."/>
            <person name="Zhang G."/>
            <person name="Bruford M.W."/>
            <person name="Li Q."/>
            <person name="Ma L."/>
            <person name="Guo Y."/>
            <person name="An N."/>
            <person name="Hu Y."/>
            <person name="Zheng Y."/>
            <person name="Shi Y."/>
            <person name="Li Z."/>
            <person name="Liu Q."/>
            <person name="Chen Y."/>
            <person name="Zhao J."/>
            <person name="Qu N."/>
            <person name="Zhao S."/>
            <person name="Tian F."/>
            <person name="Wang X."/>
            <person name="Wang H."/>
            <person name="Xu L."/>
            <person name="Liu X."/>
            <person name="Vinar T."/>
            <person name="Wang Y."/>
            <person name="Lam T.W."/>
            <person name="Yiu S.M."/>
            <person name="Liu S."/>
            <person name="Zhang H."/>
            <person name="Li D."/>
            <person name="Huang Y."/>
            <person name="Wang X."/>
            <person name="Yang G."/>
            <person name="Jiang Z."/>
            <person name="Wang J."/>
            <person name="Qin N."/>
            <person name="Li L."/>
            <person name="Li J."/>
            <person name="Bolund L."/>
            <person name="Kristiansen K."/>
            <person name="Wong G.K."/>
            <person name="Olson M."/>
            <person name="Zhang X."/>
            <person name="Li S."/>
            <person name="Yang H."/>
            <person name="Wang J."/>
            <person name="Wang J."/>
        </authorList>
    </citation>
    <scope>NUCLEOTIDE SEQUENCE [LARGE SCALE GENOMIC DNA]</scope>
</reference>
<proteinExistence type="inferred from homology"/>
<dbReference type="InParanoid" id="A0A7N5P1P8"/>
<dbReference type="InterPro" id="IPR018499">
    <property type="entry name" value="Tetraspanin/Peripherin"/>
</dbReference>
<name>A0A7N5P1P8_AILME</name>
<accession>A0A7N5P1P8</accession>
<dbReference type="GeneTree" id="ENSGT00940000158481"/>
<dbReference type="PROSITE" id="PS00421">
    <property type="entry name" value="TM4_1"/>
    <property type="match status" value="1"/>
</dbReference>
<gene>
    <name evidence="12" type="primary">CD82</name>
</gene>
<keyword evidence="3" id="KW-1003">Cell membrane</keyword>
<keyword evidence="4 11" id="KW-0812">Transmembrane</keyword>
<dbReference type="Pfam" id="PF00335">
    <property type="entry name" value="Tetraspanin"/>
    <property type="match status" value="1"/>
</dbReference>
<sequence>MGSACIKVTKYFLFLFNLLFFILGAVILGFGVWILADRSSFISVLQTSSSSLKVGACVFIGVGAVTMFMGFLGCIGAIKEVRCLLGLYFAFLLLILIVQVAAGVLFYFNMGKLKQEMGNIVTELIRDYKDSHEDRLQEAWDYVQAQVKCCGWVSFYNWTDNAELMNRTNVTYPCSCEDRSEADDGFLLRKGFCEAFDSNRTESGNSPEYWPVYREVCGKLWGPGRGWAWGARGFWYSGCSGLPGLFLPIPFLPSVRPSFLPFFHPSFLPSFRPSFPLSSFPPFPPSSSLPPFLPPSLFPSPPPPSLPSLSLPAFDSWLACHLYRHLHTR</sequence>
<evidence type="ECO:0000313" key="13">
    <source>
        <dbReference type="Proteomes" id="UP000008912"/>
    </source>
</evidence>
<reference evidence="12" key="2">
    <citation type="submission" date="2025-08" db="UniProtKB">
        <authorList>
            <consortium name="Ensembl"/>
        </authorList>
    </citation>
    <scope>IDENTIFICATION</scope>
</reference>
<evidence type="ECO:0000256" key="4">
    <source>
        <dbReference type="ARBA" id="ARBA00022692"/>
    </source>
</evidence>
<evidence type="ECO:0000313" key="12">
    <source>
        <dbReference type="Ensembl" id="ENSAMEP00000026538.1"/>
    </source>
</evidence>
<evidence type="ECO:0000256" key="11">
    <source>
        <dbReference type="SAM" id="Phobius"/>
    </source>
</evidence>
<dbReference type="AlphaFoldDB" id="A0A7N5P1P8"/>
<protein>
    <recommendedName>
        <fullName evidence="10">CD82 antigen</fullName>
    </recommendedName>
</protein>
<dbReference type="GO" id="GO:0005886">
    <property type="term" value="C:plasma membrane"/>
    <property type="evidence" value="ECO:0007669"/>
    <property type="project" value="UniProtKB-SubCell"/>
</dbReference>
<organism evidence="12 13">
    <name type="scientific">Ailuropoda melanoleuca</name>
    <name type="common">Giant panda</name>
    <dbReference type="NCBI Taxonomy" id="9646"/>
    <lineage>
        <taxon>Eukaryota</taxon>
        <taxon>Metazoa</taxon>
        <taxon>Chordata</taxon>
        <taxon>Craniata</taxon>
        <taxon>Vertebrata</taxon>
        <taxon>Euteleostomi</taxon>
        <taxon>Mammalia</taxon>
        <taxon>Eutheria</taxon>
        <taxon>Laurasiatheria</taxon>
        <taxon>Carnivora</taxon>
        <taxon>Caniformia</taxon>
        <taxon>Ursidae</taxon>
        <taxon>Ailuropoda</taxon>
    </lineage>
</organism>
<keyword evidence="13" id="KW-1185">Reference proteome</keyword>
<dbReference type="Gene3D" id="1.10.1450.10">
    <property type="entry name" value="Tetraspanin"/>
    <property type="match status" value="1"/>
</dbReference>
<dbReference type="PANTHER" id="PTHR19282:SF44">
    <property type="entry name" value="CD82 ANTIGEN"/>
    <property type="match status" value="1"/>
</dbReference>
<dbReference type="SUPFAM" id="SSF48652">
    <property type="entry name" value="Tetraspanin"/>
    <property type="match status" value="1"/>
</dbReference>
<keyword evidence="7" id="KW-0564">Palmitate</keyword>
<evidence type="ECO:0000256" key="1">
    <source>
        <dbReference type="ARBA" id="ARBA00004651"/>
    </source>
</evidence>
<keyword evidence="6 11" id="KW-0472">Membrane</keyword>
<feature type="transmembrane region" description="Helical" evidence="11">
    <location>
        <begin position="12"/>
        <end position="35"/>
    </location>
</feature>
<evidence type="ECO:0000256" key="9">
    <source>
        <dbReference type="ARBA" id="ARBA00023288"/>
    </source>
</evidence>
<dbReference type="PANTHER" id="PTHR19282">
    <property type="entry name" value="TETRASPANIN"/>
    <property type="match status" value="1"/>
</dbReference>
<evidence type="ECO:0000256" key="8">
    <source>
        <dbReference type="ARBA" id="ARBA00023180"/>
    </source>
</evidence>
<evidence type="ECO:0000256" key="6">
    <source>
        <dbReference type="ARBA" id="ARBA00023136"/>
    </source>
</evidence>
<feature type="transmembrane region" description="Helical" evidence="11">
    <location>
        <begin position="56"/>
        <end position="78"/>
    </location>
</feature>
<evidence type="ECO:0000256" key="7">
    <source>
        <dbReference type="ARBA" id="ARBA00023139"/>
    </source>
</evidence>
<comment type="similarity">
    <text evidence="2">Belongs to the tetraspanin (TM4SF) family.</text>
</comment>
<evidence type="ECO:0000256" key="3">
    <source>
        <dbReference type="ARBA" id="ARBA00022475"/>
    </source>
</evidence>
<evidence type="ECO:0000256" key="5">
    <source>
        <dbReference type="ARBA" id="ARBA00022989"/>
    </source>
</evidence>
<dbReference type="InterPro" id="IPR018503">
    <property type="entry name" value="Tetraspanin_CS"/>
</dbReference>
<keyword evidence="5 11" id="KW-1133">Transmembrane helix</keyword>
<comment type="subcellular location">
    <subcellularLocation>
        <location evidence="1">Cell membrane</location>
        <topology evidence="1">Multi-pass membrane protein</topology>
    </subcellularLocation>
</comment>
<evidence type="ECO:0000256" key="2">
    <source>
        <dbReference type="ARBA" id="ARBA00006840"/>
    </source>
</evidence>
<dbReference type="CDD" id="cd03160">
    <property type="entry name" value="CD37_CD82_like_LEL"/>
    <property type="match status" value="1"/>
</dbReference>
<feature type="transmembrane region" description="Helical" evidence="11">
    <location>
        <begin position="84"/>
        <end position="108"/>
    </location>
</feature>
<dbReference type="Proteomes" id="UP000008912">
    <property type="component" value="Unassembled WGS sequence"/>
</dbReference>
<dbReference type="PRINTS" id="PR00259">
    <property type="entry name" value="TMFOUR"/>
</dbReference>
<evidence type="ECO:0000256" key="10">
    <source>
        <dbReference type="ARBA" id="ARBA00070339"/>
    </source>
</evidence>
<dbReference type="Ensembl" id="ENSAMET00000040192.1">
    <property type="protein sequence ID" value="ENSAMEP00000026538.1"/>
    <property type="gene ID" value="ENSAMEG00000009274.2"/>
</dbReference>